<dbReference type="AlphaFoldDB" id="A0A9N9C7V6"/>
<accession>A0A9N9C7V6</accession>
<dbReference type="EMBL" id="CAJVPI010001030">
    <property type="protein sequence ID" value="CAG8590295.1"/>
    <property type="molecule type" value="Genomic_DNA"/>
</dbReference>
<proteinExistence type="predicted"/>
<comment type="caution">
    <text evidence="1">The sequence shown here is derived from an EMBL/GenBank/DDBJ whole genome shotgun (WGS) entry which is preliminary data.</text>
</comment>
<evidence type="ECO:0000313" key="2">
    <source>
        <dbReference type="Proteomes" id="UP000789739"/>
    </source>
</evidence>
<gene>
    <name evidence="1" type="ORF">PBRASI_LOCUS7088</name>
</gene>
<protein>
    <submittedName>
        <fullName evidence="1">6556_t:CDS:1</fullName>
    </submittedName>
</protein>
<dbReference type="OrthoDB" id="270318at2759"/>
<organism evidence="1 2">
    <name type="scientific">Paraglomus brasilianum</name>
    <dbReference type="NCBI Taxonomy" id="144538"/>
    <lineage>
        <taxon>Eukaryota</taxon>
        <taxon>Fungi</taxon>
        <taxon>Fungi incertae sedis</taxon>
        <taxon>Mucoromycota</taxon>
        <taxon>Glomeromycotina</taxon>
        <taxon>Glomeromycetes</taxon>
        <taxon>Paraglomerales</taxon>
        <taxon>Paraglomeraceae</taxon>
        <taxon>Paraglomus</taxon>
    </lineage>
</organism>
<name>A0A9N9C7V6_9GLOM</name>
<keyword evidence="2" id="KW-1185">Reference proteome</keyword>
<dbReference type="Proteomes" id="UP000789739">
    <property type="component" value="Unassembled WGS sequence"/>
</dbReference>
<evidence type="ECO:0000313" key="1">
    <source>
        <dbReference type="EMBL" id="CAG8590295.1"/>
    </source>
</evidence>
<sequence length="331" mass="37983">MQADEYSARISQRNSSVNAERARYGPFLDAFDRKIKLQIVVELENPLSLAKCSRAWHNQVHSPRTKAMWLIRRYGIHTLFHTIRRRENIDVINSLFEQQVHLSHYLAQRLMKSYGRPDANLFNLRRSYNANQGIDNNNTNSIPWGDVAYNIFLRILGEAHKKFGKDQTFLNGDDMEFFRLLSMTGDNCQKLENLIREYGFVPFPPRPHGIDGSHAFDNNTDGYEDPDHLNDIAHAILLNPDLVTCWQDNGYHEVVEDLNDFVMRALLPSLDPPPGWVPLTLEQVINTLHRLSSIGFKLTDELVADVTASEPRVRQAFIRAFAIIRGDAGIT</sequence>
<reference evidence="1" key="1">
    <citation type="submission" date="2021-06" db="EMBL/GenBank/DDBJ databases">
        <authorList>
            <person name="Kallberg Y."/>
            <person name="Tangrot J."/>
            <person name="Rosling A."/>
        </authorList>
    </citation>
    <scope>NUCLEOTIDE SEQUENCE</scope>
    <source>
        <strain evidence="1">BR232B</strain>
    </source>
</reference>